<name>A0A1T4MN66_9LACT</name>
<dbReference type="EMBL" id="FUWO01000013">
    <property type="protein sequence ID" value="SJZ68452.1"/>
    <property type="molecule type" value="Genomic_DNA"/>
</dbReference>
<dbReference type="InterPro" id="IPR008878">
    <property type="entry name" value="Transposase_IS66_Orf2"/>
</dbReference>
<evidence type="ECO:0000313" key="1">
    <source>
        <dbReference type="EMBL" id="SJZ68452.1"/>
    </source>
</evidence>
<sequence length="116" mass="13714">MIINLDAAKRYYIMTGRTDLLKGVDSLAALVQNDYQLNPFEKNRFLFCGSRLDRFKALYWDGQGFWLLYKRYESGRIHWPRQKESLKEIDRHQLIQLMDGFLIAPSVQSLEGSYTM</sequence>
<dbReference type="STRING" id="1121925.SAMN02746011_01482"/>
<organism evidence="1 2">
    <name type="scientific">Globicatella sulfidifaciens DSM 15739</name>
    <dbReference type="NCBI Taxonomy" id="1121925"/>
    <lineage>
        <taxon>Bacteria</taxon>
        <taxon>Bacillati</taxon>
        <taxon>Bacillota</taxon>
        <taxon>Bacilli</taxon>
        <taxon>Lactobacillales</taxon>
        <taxon>Aerococcaceae</taxon>
        <taxon>Globicatella</taxon>
    </lineage>
</organism>
<dbReference type="RefSeq" id="WP_078756202.1">
    <property type="nucleotide sequence ID" value="NZ_FUWO01000013.1"/>
</dbReference>
<keyword evidence="2" id="KW-1185">Reference proteome</keyword>
<dbReference type="AlphaFoldDB" id="A0A1T4MN66"/>
<gene>
    <name evidence="1" type="ORF">SAMN02746011_01482</name>
</gene>
<evidence type="ECO:0000313" key="2">
    <source>
        <dbReference type="Proteomes" id="UP000189941"/>
    </source>
</evidence>
<protein>
    <submittedName>
        <fullName evidence="1">Transposase</fullName>
    </submittedName>
</protein>
<accession>A0A1T4MN66</accession>
<reference evidence="2" key="1">
    <citation type="submission" date="2017-02" db="EMBL/GenBank/DDBJ databases">
        <authorList>
            <person name="Varghese N."/>
            <person name="Submissions S."/>
        </authorList>
    </citation>
    <scope>NUCLEOTIDE SEQUENCE [LARGE SCALE GENOMIC DNA]</scope>
    <source>
        <strain evidence="2">DSM 15739</strain>
    </source>
</reference>
<dbReference type="Pfam" id="PF05717">
    <property type="entry name" value="TnpB_IS66"/>
    <property type="match status" value="1"/>
</dbReference>
<dbReference type="NCBIfam" id="NF033819">
    <property type="entry name" value="IS66_TnpB"/>
    <property type="match status" value="1"/>
</dbReference>
<dbReference type="PANTHER" id="PTHR36455">
    <property type="match status" value="1"/>
</dbReference>
<dbReference type="PANTHER" id="PTHR36455:SF1">
    <property type="entry name" value="BLR8292 PROTEIN"/>
    <property type="match status" value="1"/>
</dbReference>
<dbReference type="Proteomes" id="UP000189941">
    <property type="component" value="Unassembled WGS sequence"/>
</dbReference>
<proteinExistence type="predicted"/>